<reference evidence="4" key="1">
    <citation type="submission" date="2018-05" db="EMBL/GenBank/DDBJ databases">
        <authorList>
            <person name="Lanie J.A."/>
            <person name="Ng W.-L."/>
            <person name="Kazmierczak K.M."/>
            <person name="Andrzejewski T.M."/>
            <person name="Davidsen T.M."/>
            <person name="Wayne K.J."/>
            <person name="Tettelin H."/>
            <person name="Glass J.I."/>
            <person name="Rusch D."/>
            <person name="Podicherti R."/>
            <person name="Tsui H.-C.T."/>
            <person name="Winkler M.E."/>
        </authorList>
    </citation>
    <scope>NUCLEOTIDE SEQUENCE</scope>
</reference>
<evidence type="ECO:0000256" key="1">
    <source>
        <dbReference type="SAM" id="Coils"/>
    </source>
</evidence>
<sequence>MRFLRKFLFGVVALIFVISLFQFSWEIGLSSLVLIAATWCIWLVLKKITTVVVRPELLFPSEPFRDSGKNGKNAGISVNQKTAVENLIPGVDGSVFEQFRENLNFTPTPRTSTGPTPSSANTSNSSFVADAYGKANSTNDPENFSEELDEVEQVKVTLSKNAKTLQQEQNAGTAEDGVEELREDATWKPSEDAVEGLNERVPEKPITNNREKGETDGKLGAGEEALEILSRKHQELRRQTKDQKMEPLVKYDEDLFADELIPLPGGESLFEPEKGGFNDLDPLASQSATDSLDDEEVLGSSLRKNTPLYEKTAEAEGLLKLATASCEAGRLEESRASLESYLDLLKELVQEPSPNVMHLAEKLDIPLGSTKTRAFASNTEETKTGTTRELEKTLRDEPEQTNYANVMDGIVKTLEDKESYDEALPLLKDLLKYNRQRVNISAMDPLFDRIERALSSLKNDEDLVVTYKEHLAIKQQLGDIEGELDLLDLISTYYANLGDLKASERYQAESLRVKAGLEYKKAIEEEETGR</sequence>
<protein>
    <submittedName>
        <fullName evidence="4">Uncharacterized protein</fullName>
    </submittedName>
</protein>
<evidence type="ECO:0000256" key="2">
    <source>
        <dbReference type="SAM" id="MobiDB-lite"/>
    </source>
</evidence>
<feature type="region of interest" description="Disordered" evidence="2">
    <location>
        <begin position="162"/>
        <end position="196"/>
    </location>
</feature>
<feature type="transmembrane region" description="Helical" evidence="3">
    <location>
        <begin position="7"/>
        <end position="23"/>
    </location>
</feature>
<gene>
    <name evidence="4" type="ORF">METZ01_LOCUS7958</name>
</gene>
<accession>A0A381NLW5</accession>
<evidence type="ECO:0000256" key="3">
    <source>
        <dbReference type="SAM" id="Phobius"/>
    </source>
</evidence>
<dbReference type="InterPro" id="IPR011990">
    <property type="entry name" value="TPR-like_helical_dom_sf"/>
</dbReference>
<keyword evidence="1" id="KW-0175">Coiled coil</keyword>
<feature type="compositionally biased region" description="Polar residues" evidence="2">
    <location>
        <begin position="162"/>
        <end position="172"/>
    </location>
</feature>
<organism evidence="4">
    <name type="scientific">marine metagenome</name>
    <dbReference type="NCBI Taxonomy" id="408172"/>
    <lineage>
        <taxon>unclassified sequences</taxon>
        <taxon>metagenomes</taxon>
        <taxon>ecological metagenomes</taxon>
    </lineage>
</organism>
<feature type="coiled-coil region" evidence="1">
    <location>
        <begin position="219"/>
        <end position="246"/>
    </location>
</feature>
<keyword evidence="3" id="KW-0812">Transmembrane</keyword>
<dbReference type="AlphaFoldDB" id="A0A381NLW5"/>
<dbReference type="EMBL" id="UINC01000427">
    <property type="protein sequence ID" value="SUZ55104.1"/>
    <property type="molecule type" value="Genomic_DNA"/>
</dbReference>
<keyword evidence="3" id="KW-1133">Transmembrane helix</keyword>
<proteinExistence type="predicted"/>
<evidence type="ECO:0000313" key="4">
    <source>
        <dbReference type="EMBL" id="SUZ55104.1"/>
    </source>
</evidence>
<feature type="compositionally biased region" description="Low complexity" evidence="2">
    <location>
        <begin position="106"/>
        <end position="126"/>
    </location>
</feature>
<feature type="compositionally biased region" description="Basic and acidic residues" evidence="2">
    <location>
        <begin position="179"/>
        <end position="196"/>
    </location>
</feature>
<dbReference type="Gene3D" id="1.25.40.10">
    <property type="entry name" value="Tetratricopeptide repeat domain"/>
    <property type="match status" value="1"/>
</dbReference>
<name>A0A381NLW5_9ZZZZ</name>
<keyword evidence="3" id="KW-0472">Membrane</keyword>
<feature type="region of interest" description="Disordered" evidence="2">
    <location>
        <begin position="105"/>
        <end position="126"/>
    </location>
</feature>